<evidence type="ECO:0000313" key="2">
    <source>
        <dbReference type="Proteomes" id="UP000020406"/>
    </source>
</evidence>
<sequence length="102" mass="11157">MKSELVAWLLVVIGGQCIVERSRGGLTIPDEQKCHCSASLQRQAKLQTVVADRLWIEALPKGKGLRPCVSVTLCPAWDVHQGGLHPKRRTTATLEKGISCIN</sequence>
<dbReference type="PATRIC" id="fig|1444770.3.peg.210"/>
<dbReference type="AlphaFoldDB" id="Z9JNY4"/>
<accession>Z9JNY4</accession>
<dbReference type="Proteomes" id="UP000020406">
    <property type="component" value="Unassembled WGS sequence"/>
</dbReference>
<reference evidence="1 2" key="1">
    <citation type="journal article" date="2014" name="Genome Announc.">
        <title>Draft Genome Sequence of Xylella fastidiosa Pear Leaf Scorch Strain in Taiwan.</title>
        <authorList>
            <person name="Su C.C."/>
            <person name="Deng W.L."/>
            <person name="Jan F.J."/>
            <person name="Chang C.J."/>
            <person name="Huang H."/>
            <person name="Chen J."/>
        </authorList>
    </citation>
    <scope>NUCLEOTIDE SEQUENCE [LARGE SCALE GENOMIC DNA]</scope>
    <source>
        <strain evidence="1 2">PLS229</strain>
    </source>
</reference>
<protein>
    <submittedName>
        <fullName evidence="1">Uncharacterized protein</fullName>
    </submittedName>
</protein>
<dbReference type="KEGG" id="xtw:AB672_11215"/>
<proteinExistence type="predicted"/>
<name>Z9JNY4_9GAMM</name>
<organism evidence="1 2">
    <name type="scientific">Xylella taiwanensis</name>
    <dbReference type="NCBI Taxonomy" id="1444770"/>
    <lineage>
        <taxon>Bacteria</taxon>
        <taxon>Pseudomonadati</taxon>
        <taxon>Pseudomonadota</taxon>
        <taxon>Gammaproteobacteria</taxon>
        <taxon>Lysobacterales</taxon>
        <taxon>Lysobacteraceae</taxon>
        <taxon>Xylella</taxon>
    </lineage>
</organism>
<dbReference type="EMBL" id="JDSQ01000001">
    <property type="protein sequence ID" value="EWS79462.1"/>
    <property type="molecule type" value="Genomic_DNA"/>
</dbReference>
<comment type="caution">
    <text evidence="1">The sequence shown here is derived from an EMBL/GenBank/DDBJ whole genome shotgun (WGS) entry which is preliminary data.</text>
</comment>
<evidence type="ECO:0000313" key="1">
    <source>
        <dbReference type="EMBL" id="EWS79462.1"/>
    </source>
</evidence>
<gene>
    <name evidence="1" type="ORF">AF72_00885</name>
</gene>